<feature type="transmembrane region" description="Helical" evidence="1">
    <location>
        <begin position="107"/>
        <end position="126"/>
    </location>
</feature>
<gene>
    <name evidence="2" type="ORF">GGR23_003474</name>
</gene>
<sequence length="178" mass="19166">MAPIISLIVAAAAKVGAPVVKSILEKHVGGIPGSLAGAVIDQVAEHAGVEPDQLATAEPAVIEAAVKEVEAAGPEVIALYRAGLEAQFKLLETENAEGFWQSAWRWGWMYLLAILWVCAFVLFPALKIFEVRIDPIDTATLMTLTGWFISLYMGGHTVKEIGRQAVEAVKTWRGSNVQ</sequence>
<dbReference type="Proteomes" id="UP000528286">
    <property type="component" value="Unassembled WGS sequence"/>
</dbReference>
<accession>A0A7W6J7J8</accession>
<comment type="caution">
    <text evidence="2">The sequence shown here is derived from an EMBL/GenBank/DDBJ whole genome shotgun (WGS) entry which is preliminary data.</text>
</comment>
<organism evidence="2 3">
    <name type="scientific">Gellertiella hungarica</name>
    <dbReference type="NCBI Taxonomy" id="1572859"/>
    <lineage>
        <taxon>Bacteria</taxon>
        <taxon>Pseudomonadati</taxon>
        <taxon>Pseudomonadota</taxon>
        <taxon>Alphaproteobacteria</taxon>
        <taxon>Hyphomicrobiales</taxon>
        <taxon>Rhizobiaceae</taxon>
        <taxon>Gellertiella</taxon>
    </lineage>
</organism>
<dbReference type="AlphaFoldDB" id="A0A7W6J7J8"/>
<evidence type="ECO:0000256" key="1">
    <source>
        <dbReference type="SAM" id="Phobius"/>
    </source>
</evidence>
<reference evidence="2 3" key="1">
    <citation type="submission" date="2020-08" db="EMBL/GenBank/DDBJ databases">
        <title>Genomic Encyclopedia of Type Strains, Phase IV (KMG-IV): sequencing the most valuable type-strain genomes for metagenomic binning, comparative biology and taxonomic classification.</title>
        <authorList>
            <person name="Goeker M."/>
        </authorList>
    </citation>
    <scope>NUCLEOTIDE SEQUENCE [LARGE SCALE GENOMIC DNA]</scope>
    <source>
        <strain evidence="2 3">DSM 29853</strain>
    </source>
</reference>
<evidence type="ECO:0000313" key="2">
    <source>
        <dbReference type="EMBL" id="MBB4066259.1"/>
    </source>
</evidence>
<evidence type="ECO:0000313" key="3">
    <source>
        <dbReference type="Proteomes" id="UP000528286"/>
    </source>
</evidence>
<keyword evidence="1" id="KW-0472">Membrane</keyword>
<keyword evidence="3" id="KW-1185">Reference proteome</keyword>
<dbReference type="RefSeq" id="WP_183367550.1">
    <property type="nucleotide sequence ID" value="NZ_JACIEZ010000008.1"/>
</dbReference>
<evidence type="ECO:0008006" key="4">
    <source>
        <dbReference type="Google" id="ProtNLM"/>
    </source>
</evidence>
<keyword evidence="1" id="KW-0812">Transmembrane</keyword>
<dbReference type="EMBL" id="JACIEZ010000008">
    <property type="protein sequence ID" value="MBB4066259.1"/>
    <property type="molecule type" value="Genomic_DNA"/>
</dbReference>
<keyword evidence="1" id="KW-1133">Transmembrane helix</keyword>
<name>A0A7W6J7J8_9HYPH</name>
<protein>
    <recommendedName>
        <fullName evidence="4">Holin of 3TMs, for gene-transfer release</fullName>
    </recommendedName>
</protein>
<proteinExistence type="predicted"/>